<keyword evidence="5" id="KW-0812">Transmembrane</keyword>
<organism evidence="8 9">
    <name type="scientific">Piscirickettsia salmonis</name>
    <dbReference type="NCBI Taxonomy" id="1238"/>
    <lineage>
        <taxon>Bacteria</taxon>
        <taxon>Pseudomonadati</taxon>
        <taxon>Pseudomonadota</taxon>
        <taxon>Gammaproteobacteria</taxon>
        <taxon>Thiotrichales</taxon>
        <taxon>Piscirickettsiaceae</taxon>
        <taxon>Piscirickettsia</taxon>
    </lineage>
</organism>
<dbReference type="Proteomes" id="UP000029558">
    <property type="component" value="Chromosome"/>
</dbReference>
<evidence type="ECO:0000256" key="1">
    <source>
        <dbReference type="ARBA" id="ARBA00004651"/>
    </source>
</evidence>
<reference evidence="8 9" key="1">
    <citation type="journal article" date="2014" name="Genome Announc.">
        <title>Comparative Genome Analysis of Two Isolates of the Fish Pathogen Piscirickettsia salmonis from Different Hosts Reveals Major Differences in Virulence-Associated Secretion Systems.</title>
        <authorList>
            <person name="Bohle H."/>
            <person name="Henriquez P."/>
            <person name="Grothusen H."/>
            <person name="Navas E."/>
            <person name="Sandoval A."/>
            <person name="Bustamante F."/>
            <person name="Bustos P."/>
            <person name="Mancilla M."/>
        </authorList>
    </citation>
    <scope>NUCLEOTIDE SEQUENCE [LARGE SCALE GENOMIC DNA]</scope>
    <source>
        <strain evidence="9">B1-32597</strain>
    </source>
</reference>
<keyword evidence="3" id="KW-0813">Transport</keyword>
<dbReference type="PANTHER" id="PTHR21716:SF53">
    <property type="entry name" value="PERMEASE PERM-RELATED"/>
    <property type="match status" value="1"/>
</dbReference>
<evidence type="ECO:0000256" key="7">
    <source>
        <dbReference type="ARBA" id="ARBA00023136"/>
    </source>
</evidence>
<dbReference type="OrthoDB" id="5562213at2"/>
<accession>A0A1L6TE60</accession>
<keyword evidence="7" id="KW-0472">Membrane</keyword>
<dbReference type="Pfam" id="PF01594">
    <property type="entry name" value="AI-2E_transport"/>
    <property type="match status" value="1"/>
</dbReference>
<evidence type="ECO:0000313" key="9">
    <source>
        <dbReference type="Proteomes" id="UP000029558"/>
    </source>
</evidence>
<name>A0A1L6TE60_PISSA</name>
<comment type="subcellular location">
    <subcellularLocation>
        <location evidence="1">Cell membrane</location>
        <topology evidence="1">Multi-pass membrane protein</topology>
    </subcellularLocation>
</comment>
<dbReference type="RefSeq" id="WP_027242611.1">
    <property type="nucleotide sequence ID" value="NZ_CP012508.1"/>
</dbReference>
<proteinExistence type="inferred from homology"/>
<protein>
    <submittedName>
        <fullName evidence="8">Permease</fullName>
    </submittedName>
</protein>
<dbReference type="GO" id="GO:0005886">
    <property type="term" value="C:plasma membrane"/>
    <property type="evidence" value="ECO:0007669"/>
    <property type="project" value="UniProtKB-SubCell"/>
</dbReference>
<dbReference type="PANTHER" id="PTHR21716">
    <property type="entry name" value="TRANSMEMBRANE PROTEIN"/>
    <property type="match status" value="1"/>
</dbReference>
<evidence type="ECO:0000256" key="4">
    <source>
        <dbReference type="ARBA" id="ARBA00022475"/>
    </source>
</evidence>
<dbReference type="InterPro" id="IPR002549">
    <property type="entry name" value="AI-2E-like"/>
</dbReference>
<comment type="similarity">
    <text evidence="2">Belongs to the autoinducer-2 exporter (AI-2E) (TC 2.A.86) family.</text>
</comment>
<evidence type="ECO:0000256" key="2">
    <source>
        <dbReference type="ARBA" id="ARBA00009773"/>
    </source>
</evidence>
<evidence type="ECO:0000313" key="8">
    <source>
        <dbReference type="EMBL" id="ALB23726.1"/>
    </source>
</evidence>
<dbReference type="GO" id="GO:0055085">
    <property type="term" value="P:transmembrane transport"/>
    <property type="evidence" value="ECO:0007669"/>
    <property type="project" value="TreeGrafter"/>
</dbReference>
<evidence type="ECO:0000256" key="3">
    <source>
        <dbReference type="ARBA" id="ARBA00022448"/>
    </source>
</evidence>
<dbReference type="EMBL" id="CP012508">
    <property type="protein sequence ID" value="ALB23726.1"/>
    <property type="molecule type" value="Genomic_DNA"/>
</dbReference>
<sequence length="363" mass="40565">MFHVIRNWFKLHFSDPESSVLILLLIFGFLVIWLTGALLAPVLAALVITFLLEVLVTGLKRLGLSRLPAFLLVYLIFIALLAAVIFIILPLLIHQFGQLATEAPRMIEHGRKWLLLLPERFPDYISAVDIQSLLSETRIGLEQLGNVGRTLLSFSVASLPSVIVWLVYLILVPLLIFFFMKDRDRLLHWLSDYLPVKRGLLQRVWQEVHWQLGNYVKGKVAEIIIVGVASYIAFIILGLNYAFLLAALIGFSVLIPYIGAAIVTFPVALVGFFQWGVGEQFLYVMIVYAVIQALDGNVLVPLLFSEAVNLHPVAIIVAVLFFGGLWGFWGLFFAIPLATLIKAVLAAWPTQKNKGEPVMHPTG</sequence>
<keyword evidence="4" id="KW-1003">Cell membrane</keyword>
<dbReference type="AlphaFoldDB" id="A0A1L6TE60"/>
<evidence type="ECO:0000256" key="5">
    <source>
        <dbReference type="ARBA" id="ARBA00022692"/>
    </source>
</evidence>
<evidence type="ECO:0000256" key="6">
    <source>
        <dbReference type="ARBA" id="ARBA00022989"/>
    </source>
</evidence>
<keyword evidence="6" id="KW-1133">Transmembrane helix</keyword>
<gene>
    <name evidence="8" type="ORF">KU39_2550</name>
</gene>